<sequence>MATSESADSRESREYLWTFGKPGKPNPIPVQFHITYYNSKRYNRRPSRKEVTDLTDPHIGRRPLNKAKTPWLNDSVGAEAGHTEPAALGQPTTKAITEQRKITSNEPSRKHRNLEGPNNVIPVDTNPTSGTVSDNVKPDHLEIRKNEPSWGAPSP</sequence>
<dbReference type="AlphaFoldDB" id="A0A9D4EVK2"/>
<feature type="compositionally biased region" description="Basic and acidic residues" evidence="1">
    <location>
        <begin position="136"/>
        <end position="147"/>
    </location>
</feature>
<evidence type="ECO:0000313" key="3">
    <source>
        <dbReference type="Proteomes" id="UP000828390"/>
    </source>
</evidence>
<feature type="compositionally biased region" description="Polar residues" evidence="1">
    <location>
        <begin position="125"/>
        <end position="134"/>
    </location>
</feature>
<dbReference type="EMBL" id="JAIWYP010000008">
    <property type="protein sequence ID" value="KAH3784815.1"/>
    <property type="molecule type" value="Genomic_DNA"/>
</dbReference>
<name>A0A9D4EVK2_DREPO</name>
<dbReference type="Proteomes" id="UP000828390">
    <property type="component" value="Unassembled WGS sequence"/>
</dbReference>
<proteinExistence type="predicted"/>
<organism evidence="2 3">
    <name type="scientific">Dreissena polymorpha</name>
    <name type="common">Zebra mussel</name>
    <name type="synonym">Mytilus polymorpha</name>
    <dbReference type="NCBI Taxonomy" id="45954"/>
    <lineage>
        <taxon>Eukaryota</taxon>
        <taxon>Metazoa</taxon>
        <taxon>Spiralia</taxon>
        <taxon>Lophotrochozoa</taxon>
        <taxon>Mollusca</taxon>
        <taxon>Bivalvia</taxon>
        <taxon>Autobranchia</taxon>
        <taxon>Heteroconchia</taxon>
        <taxon>Euheterodonta</taxon>
        <taxon>Imparidentia</taxon>
        <taxon>Neoheterodontei</taxon>
        <taxon>Myida</taxon>
        <taxon>Dreissenoidea</taxon>
        <taxon>Dreissenidae</taxon>
        <taxon>Dreissena</taxon>
    </lineage>
</organism>
<reference evidence="2" key="2">
    <citation type="submission" date="2020-11" db="EMBL/GenBank/DDBJ databases">
        <authorList>
            <person name="McCartney M.A."/>
            <person name="Auch B."/>
            <person name="Kono T."/>
            <person name="Mallez S."/>
            <person name="Becker A."/>
            <person name="Gohl D.M."/>
            <person name="Silverstein K.A.T."/>
            <person name="Koren S."/>
            <person name="Bechman K.B."/>
            <person name="Herman A."/>
            <person name="Abrahante J.E."/>
            <person name="Garbe J."/>
        </authorList>
    </citation>
    <scope>NUCLEOTIDE SEQUENCE</scope>
    <source>
        <strain evidence="2">Duluth1</strain>
        <tissue evidence="2">Whole animal</tissue>
    </source>
</reference>
<comment type="caution">
    <text evidence="2">The sequence shown here is derived from an EMBL/GenBank/DDBJ whole genome shotgun (WGS) entry which is preliminary data.</text>
</comment>
<accession>A0A9D4EVK2</accession>
<evidence type="ECO:0000256" key="1">
    <source>
        <dbReference type="SAM" id="MobiDB-lite"/>
    </source>
</evidence>
<feature type="region of interest" description="Disordered" evidence="1">
    <location>
        <begin position="41"/>
        <end position="155"/>
    </location>
</feature>
<evidence type="ECO:0000313" key="2">
    <source>
        <dbReference type="EMBL" id="KAH3784815.1"/>
    </source>
</evidence>
<gene>
    <name evidence="2" type="ORF">DPMN_162886</name>
</gene>
<reference evidence="2" key="1">
    <citation type="journal article" date="2019" name="bioRxiv">
        <title>The Genome of the Zebra Mussel, Dreissena polymorpha: A Resource for Invasive Species Research.</title>
        <authorList>
            <person name="McCartney M.A."/>
            <person name="Auch B."/>
            <person name="Kono T."/>
            <person name="Mallez S."/>
            <person name="Zhang Y."/>
            <person name="Obille A."/>
            <person name="Becker A."/>
            <person name="Abrahante J.E."/>
            <person name="Garbe J."/>
            <person name="Badalamenti J.P."/>
            <person name="Herman A."/>
            <person name="Mangelson H."/>
            <person name="Liachko I."/>
            <person name="Sullivan S."/>
            <person name="Sone E.D."/>
            <person name="Koren S."/>
            <person name="Silverstein K.A.T."/>
            <person name="Beckman K.B."/>
            <person name="Gohl D.M."/>
        </authorList>
    </citation>
    <scope>NUCLEOTIDE SEQUENCE</scope>
    <source>
        <strain evidence="2">Duluth1</strain>
        <tissue evidence="2">Whole animal</tissue>
    </source>
</reference>
<keyword evidence="3" id="KW-1185">Reference proteome</keyword>
<protein>
    <submittedName>
        <fullName evidence="2">Uncharacterized protein</fullName>
    </submittedName>
</protein>
<feature type="compositionally biased region" description="Basic and acidic residues" evidence="1">
    <location>
        <begin position="48"/>
        <end position="59"/>
    </location>
</feature>